<reference evidence="1 2" key="1">
    <citation type="submission" date="2020-09" db="EMBL/GenBank/DDBJ databases">
        <title>De no assembly of potato wild relative species, Solanum commersonii.</title>
        <authorList>
            <person name="Cho K."/>
        </authorList>
    </citation>
    <scope>NUCLEOTIDE SEQUENCE [LARGE SCALE GENOMIC DNA]</scope>
    <source>
        <strain evidence="1">LZ3.2</strain>
        <tissue evidence="1">Leaf</tissue>
    </source>
</reference>
<gene>
    <name evidence="1" type="ORF">H5410_041783</name>
</gene>
<comment type="caution">
    <text evidence="1">The sequence shown here is derived from an EMBL/GenBank/DDBJ whole genome shotgun (WGS) entry which is preliminary data.</text>
</comment>
<keyword evidence="2" id="KW-1185">Reference proteome</keyword>
<protein>
    <submittedName>
        <fullName evidence="1">Uncharacterized protein</fullName>
    </submittedName>
</protein>
<evidence type="ECO:0000313" key="2">
    <source>
        <dbReference type="Proteomes" id="UP000824120"/>
    </source>
</evidence>
<sequence length="66" mass="6976">MALYEASLMDVKLRSWPDTGRSPASKKSGLLGRFVTPAQATTVMDLIENACSDACTGLSASNNPTK</sequence>
<name>A0A9J5XTV1_SOLCO</name>
<organism evidence="1 2">
    <name type="scientific">Solanum commersonii</name>
    <name type="common">Commerson's wild potato</name>
    <name type="synonym">Commerson's nightshade</name>
    <dbReference type="NCBI Taxonomy" id="4109"/>
    <lineage>
        <taxon>Eukaryota</taxon>
        <taxon>Viridiplantae</taxon>
        <taxon>Streptophyta</taxon>
        <taxon>Embryophyta</taxon>
        <taxon>Tracheophyta</taxon>
        <taxon>Spermatophyta</taxon>
        <taxon>Magnoliopsida</taxon>
        <taxon>eudicotyledons</taxon>
        <taxon>Gunneridae</taxon>
        <taxon>Pentapetalae</taxon>
        <taxon>asterids</taxon>
        <taxon>lamiids</taxon>
        <taxon>Solanales</taxon>
        <taxon>Solanaceae</taxon>
        <taxon>Solanoideae</taxon>
        <taxon>Solaneae</taxon>
        <taxon>Solanum</taxon>
    </lineage>
</organism>
<evidence type="ECO:0000313" key="1">
    <source>
        <dbReference type="EMBL" id="KAG5591269.1"/>
    </source>
</evidence>
<accession>A0A9J5XTV1</accession>
<dbReference type="AlphaFoldDB" id="A0A9J5XTV1"/>
<proteinExistence type="predicted"/>
<dbReference type="Proteomes" id="UP000824120">
    <property type="component" value="Chromosome 8"/>
</dbReference>
<dbReference type="EMBL" id="JACXVP010000008">
    <property type="protein sequence ID" value="KAG5591269.1"/>
    <property type="molecule type" value="Genomic_DNA"/>
</dbReference>